<proteinExistence type="predicted"/>
<evidence type="ECO:0000313" key="2">
    <source>
        <dbReference type="Proteomes" id="UP000693946"/>
    </source>
</evidence>
<gene>
    <name evidence="1" type="ORF">JOB18_028744</name>
</gene>
<comment type="caution">
    <text evidence="1">The sequence shown here is derived from an EMBL/GenBank/DDBJ whole genome shotgun (WGS) entry which is preliminary data.</text>
</comment>
<dbReference type="Proteomes" id="UP000693946">
    <property type="component" value="Unassembled WGS sequence"/>
</dbReference>
<dbReference type="PANTHER" id="PTHR45913">
    <property type="entry name" value="EPM2A-INTERACTING PROTEIN 1"/>
    <property type="match status" value="1"/>
</dbReference>
<accession>A0AAV6PES3</accession>
<dbReference type="AlphaFoldDB" id="A0AAV6PES3"/>
<keyword evidence="2" id="KW-1185">Reference proteome</keyword>
<protein>
    <submittedName>
        <fullName evidence="1">Uncharacterized protein</fullName>
    </submittedName>
</protein>
<organism evidence="1 2">
    <name type="scientific">Solea senegalensis</name>
    <name type="common">Senegalese sole</name>
    <dbReference type="NCBI Taxonomy" id="28829"/>
    <lineage>
        <taxon>Eukaryota</taxon>
        <taxon>Metazoa</taxon>
        <taxon>Chordata</taxon>
        <taxon>Craniata</taxon>
        <taxon>Vertebrata</taxon>
        <taxon>Euteleostomi</taxon>
        <taxon>Actinopterygii</taxon>
        <taxon>Neopterygii</taxon>
        <taxon>Teleostei</taxon>
        <taxon>Neoteleostei</taxon>
        <taxon>Acanthomorphata</taxon>
        <taxon>Carangaria</taxon>
        <taxon>Pleuronectiformes</taxon>
        <taxon>Pleuronectoidei</taxon>
        <taxon>Soleidae</taxon>
        <taxon>Solea</taxon>
    </lineage>
</organism>
<dbReference type="PANTHER" id="PTHR45913:SF21">
    <property type="entry name" value="DUF4371 DOMAIN-CONTAINING PROTEIN"/>
    <property type="match status" value="1"/>
</dbReference>
<reference evidence="1 2" key="1">
    <citation type="journal article" date="2021" name="Sci. Rep.">
        <title>Chromosome anchoring in Senegalese sole (Solea senegalensis) reveals sex-associated markers and genome rearrangements in flatfish.</title>
        <authorList>
            <person name="Guerrero-Cozar I."/>
            <person name="Gomez-Garrido J."/>
            <person name="Berbel C."/>
            <person name="Martinez-Blanch J.F."/>
            <person name="Alioto T."/>
            <person name="Claros M.G."/>
            <person name="Gagnaire P.A."/>
            <person name="Manchado M."/>
        </authorList>
    </citation>
    <scope>NUCLEOTIDE SEQUENCE [LARGE SCALE GENOMIC DNA]</scope>
    <source>
        <strain evidence="1">Sse05_10M</strain>
    </source>
</reference>
<name>A0AAV6PES3_SOLSE</name>
<dbReference type="EMBL" id="JAGKHQ010001554">
    <property type="protein sequence ID" value="KAG7454895.1"/>
    <property type="molecule type" value="Genomic_DNA"/>
</dbReference>
<evidence type="ECO:0000313" key="1">
    <source>
        <dbReference type="EMBL" id="KAG7454895.1"/>
    </source>
</evidence>
<sequence>MVKDKCVCMLCHQTLALSKRGNLEWHHNTNHGKFKDSLPAKSAIRTGKIAELKAGLKAQQSLFTKPAAQNKSATEASFCISHLLAKHKKPFTDGDLFKEATALTAETVFNGFKNKDDIKTALRSVQLGPNTVARRVEEMSGDVDRQVLQDLSHWEYFSLQFDESLDVMDTAQLVVFVRMAFPDSTTKEDLLTLLHLKERTRGEDIYNVSTIMTSRFRNWWQLPLMGPQRCVQALAGKVVNFSHVMTLVVKLINSIRAKALQHRLFKALLDELDAAYGDLLLHADVQWLSRGKVLQRFVDLLPEIKTFLETRNEEHEELSDDKWLLDLGFLTDLTAKLNALNNEL</sequence>